<comment type="caution">
    <text evidence="1">The sequence shown here is derived from an EMBL/GenBank/DDBJ whole genome shotgun (WGS) entry which is preliminary data.</text>
</comment>
<accession>A0AAN7RIY0</accession>
<keyword evidence="2" id="KW-1185">Reference proteome</keyword>
<name>A0AAN7RIY0_MYCAM</name>
<dbReference type="Proteomes" id="UP001333110">
    <property type="component" value="Unassembled WGS sequence"/>
</dbReference>
<gene>
    <name evidence="1" type="ORF">QYF61_005836</name>
</gene>
<protein>
    <submittedName>
        <fullName evidence="1">Uncharacterized protein</fullName>
    </submittedName>
</protein>
<evidence type="ECO:0000313" key="2">
    <source>
        <dbReference type="Proteomes" id="UP001333110"/>
    </source>
</evidence>
<reference evidence="1 2" key="1">
    <citation type="journal article" date="2023" name="J. Hered.">
        <title>Chromosome-level genome of the wood stork (Mycteria americana) provides insight into avian chromosome evolution.</title>
        <authorList>
            <person name="Flamio R. Jr."/>
            <person name="Ramstad K.M."/>
        </authorList>
    </citation>
    <scope>NUCLEOTIDE SEQUENCE [LARGE SCALE GENOMIC DNA]</scope>
    <source>
        <strain evidence="1">JAX WOST 10</strain>
    </source>
</reference>
<sequence length="81" mass="9589">MAKGLEGRSYEERLRILGLFSLEKRLDIRKKFFTERVSKLPREVVMAPSLSVFKKHLNNALRYTVLFCTTEREFYRCDVAS</sequence>
<organism evidence="1 2">
    <name type="scientific">Mycteria americana</name>
    <name type="common">Wood stork</name>
    <dbReference type="NCBI Taxonomy" id="33587"/>
    <lineage>
        <taxon>Eukaryota</taxon>
        <taxon>Metazoa</taxon>
        <taxon>Chordata</taxon>
        <taxon>Craniata</taxon>
        <taxon>Vertebrata</taxon>
        <taxon>Euteleostomi</taxon>
        <taxon>Archelosauria</taxon>
        <taxon>Archosauria</taxon>
        <taxon>Dinosauria</taxon>
        <taxon>Saurischia</taxon>
        <taxon>Theropoda</taxon>
        <taxon>Coelurosauria</taxon>
        <taxon>Aves</taxon>
        <taxon>Neognathae</taxon>
        <taxon>Neoaves</taxon>
        <taxon>Aequornithes</taxon>
        <taxon>Ciconiiformes</taxon>
        <taxon>Ciconiidae</taxon>
        <taxon>Mycteria</taxon>
    </lineage>
</organism>
<dbReference type="AlphaFoldDB" id="A0AAN7RIY0"/>
<proteinExistence type="predicted"/>
<dbReference type="EMBL" id="JAUNZN010000024">
    <property type="protein sequence ID" value="KAK4808519.1"/>
    <property type="molecule type" value="Genomic_DNA"/>
</dbReference>
<evidence type="ECO:0000313" key="1">
    <source>
        <dbReference type="EMBL" id="KAK4808519.1"/>
    </source>
</evidence>